<keyword evidence="2" id="KW-0472">Membrane</keyword>
<dbReference type="AlphaFoldDB" id="A0A367WS48"/>
<proteinExistence type="predicted"/>
<feature type="transmembrane region" description="Helical" evidence="2">
    <location>
        <begin position="66"/>
        <end position="92"/>
    </location>
</feature>
<reference evidence="3 4" key="1">
    <citation type="submission" date="2014-07" db="EMBL/GenBank/DDBJ databases">
        <title>Draft genome sequence of Thalassospira profundimaris PR54-5.</title>
        <authorList>
            <person name="Lai Q."/>
            <person name="Shao Z."/>
        </authorList>
    </citation>
    <scope>NUCLEOTIDE SEQUENCE [LARGE SCALE GENOMIC DNA]</scope>
    <source>
        <strain evidence="3 4">PR54-5</strain>
    </source>
</reference>
<comment type="caution">
    <text evidence="3">The sequence shown here is derived from an EMBL/GenBank/DDBJ whole genome shotgun (WGS) entry which is preliminary data.</text>
</comment>
<organism evidence="3 4">
    <name type="scientific">Thalassospira profundimaris</name>
    <dbReference type="NCBI Taxonomy" id="502049"/>
    <lineage>
        <taxon>Bacteria</taxon>
        <taxon>Pseudomonadati</taxon>
        <taxon>Pseudomonadota</taxon>
        <taxon>Alphaproteobacteria</taxon>
        <taxon>Rhodospirillales</taxon>
        <taxon>Thalassospiraceae</taxon>
        <taxon>Thalassospira</taxon>
    </lineage>
</organism>
<gene>
    <name evidence="3" type="ORF">TH30_16905</name>
</gene>
<dbReference type="Proteomes" id="UP000252255">
    <property type="component" value="Unassembled WGS sequence"/>
</dbReference>
<keyword evidence="2" id="KW-0812">Transmembrane</keyword>
<dbReference type="OrthoDB" id="6228405at2"/>
<accession>A0A367WS48</accession>
<dbReference type="RefSeq" id="WP_114099177.1">
    <property type="nucleotide sequence ID" value="NZ_JPWI01000011.1"/>
</dbReference>
<evidence type="ECO:0000313" key="4">
    <source>
        <dbReference type="Proteomes" id="UP000252255"/>
    </source>
</evidence>
<evidence type="ECO:0000313" key="3">
    <source>
        <dbReference type="EMBL" id="RCK44039.1"/>
    </source>
</evidence>
<evidence type="ECO:0000256" key="2">
    <source>
        <dbReference type="SAM" id="Phobius"/>
    </source>
</evidence>
<feature type="compositionally biased region" description="Polar residues" evidence="1">
    <location>
        <begin position="116"/>
        <end position="133"/>
    </location>
</feature>
<feature type="transmembrane region" description="Helical" evidence="2">
    <location>
        <begin position="25"/>
        <end position="46"/>
    </location>
</feature>
<evidence type="ECO:0000256" key="1">
    <source>
        <dbReference type="SAM" id="MobiDB-lite"/>
    </source>
</evidence>
<feature type="region of interest" description="Disordered" evidence="1">
    <location>
        <begin position="116"/>
        <end position="157"/>
    </location>
</feature>
<protein>
    <submittedName>
        <fullName evidence="3">Uncharacterized protein</fullName>
    </submittedName>
</protein>
<dbReference type="EMBL" id="JPWI01000011">
    <property type="protein sequence ID" value="RCK44039.1"/>
    <property type="molecule type" value="Genomic_DNA"/>
</dbReference>
<name>A0A367WS48_9PROT</name>
<feature type="compositionally biased region" description="Basic and acidic residues" evidence="1">
    <location>
        <begin position="147"/>
        <end position="157"/>
    </location>
</feature>
<keyword evidence="2" id="KW-1133">Transmembrane helix</keyword>
<sequence length="157" mass="16885">MESNLRDAALAHAPFFITAPGETDILFVGVVWFVVIAVFLIGAFYLNLHALPERLAHHANHTQLQLIGVLTLLALFTHNNIFWVAALVLAVIQFPDFVSPVQTMANALKSMAQARTGQAESTASAPVQPQPASSEPVAASTPVATDESTKQENQKDV</sequence>